<evidence type="ECO:0000256" key="3">
    <source>
        <dbReference type="ARBA" id="ARBA00022448"/>
    </source>
</evidence>
<dbReference type="InterPro" id="IPR003439">
    <property type="entry name" value="ABC_transporter-like_ATP-bd"/>
</dbReference>
<evidence type="ECO:0000256" key="6">
    <source>
        <dbReference type="ARBA" id="ARBA00022840"/>
    </source>
</evidence>
<keyword evidence="6" id="KW-0067">ATP-binding</keyword>
<evidence type="ECO:0000313" key="11">
    <source>
        <dbReference type="Proteomes" id="UP000018895"/>
    </source>
</evidence>
<dbReference type="STRING" id="1236971.JCM9152_2993"/>
<proteinExistence type="inferred from homology"/>
<name>W4QHE3_9BACI</name>
<dbReference type="PROSITE" id="PS00211">
    <property type="entry name" value="ABC_TRANSPORTER_1"/>
    <property type="match status" value="1"/>
</dbReference>
<dbReference type="InterPro" id="IPR015856">
    <property type="entry name" value="ABC_transpr_CbiO/EcfA_su"/>
</dbReference>
<feature type="domain" description="ABC transporter" evidence="9">
    <location>
        <begin position="5"/>
        <end position="239"/>
    </location>
</feature>
<organism evidence="10 11">
    <name type="scientific">Halalkalibacter hemicellulosilyticusJCM 9152</name>
    <dbReference type="NCBI Taxonomy" id="1236971"/>
    <lineage>
        <taxon>Bacteria</taxon>
        <taxon>Bacillati</taxon>
        <taxon>Bacillota</taxon>
        <taxon>Bacilli</taxon>
        <taxon>Bacillales</taxon>
        <taxon>Bacillaceae</taxon>
        <taxon>Halalkalibacter</taxon>
    </lineage>
</organism>
<comment type="similarity">
    <text evidence="2">Belongs to the ABC transporter superfamily.</text>
</comment>
<comment type="subcellular location">
    <subcellularLocation>
        <location evidence="1">Cell membrane</location>
        <topology evidence="1">Peripheral membrane protein</topology>
    </subcellularLocation>
</comment>
<dbReference type="CDD" id="cd03225">
    <property type="entry name" value="ABC_cobalt_CbiO_domain1"/>
    <property type="match status" value="1"/>
</dbReference>
<dbReference type="AlphaFoldDB" id="W4QHE3"/>
<keyword evidence="11" id="KW-1185">Reference proteome</keyword>
<dbReference type="GO" id="GO:0043190">
    <property type="term" value="C:ATP-binding cassette (ABC) transporter complex"/>
    <property type="evidence" value="ECO:0007669"/>
    <property type="project" value="TreeGrafter"/>
</dbReference>
<evidence type="ECO:0000256" key="4">
    <source>
        <dbReference type="ARBA" id="ARBA00022475"/>
    </source>
</evidence>
<sequence length="278" mass="31203">MSSLLAMKDVFFRYQDEAPWTLQAMNVTVEKGEWLTIVGRNGSGKSTFAKLLNGLLLPTEGEVIVDGCNTKNEQALFPIRQRVGMVFQNPDNQFVATTVEDDIAFGLENMGIEPDEMKARIEKYASLTGTQHLLKEEPHRLSGGQKQRVAIAGVAAMEPELIVFDEATSMLDPSGREEVLTTIKNLQQQGSAIVTITHYMEEALQSDRVVLIQEGQVMVDEDPLSFFEKTDRIREAGLTVPPLIALQHQLRERGIPLQRLFLKEEELMEQLWILSSTT</sequence>
<evidence type="ECO:0000256" key="2">
    <source>
        <dbReference type="ARBA" id="ARBA00005417"/>
    </source>
</evidence>
<keyword evidence="8" id="KW-0472">Membrane</keyword>
<dbReference type="GO" id="GO:0016887">
    <property type="term" value="F:ATP hydrolysis activity"/>
    <property type="evidence" value="ECO:0007669"/>
    <property type="project" value="InterPro"/>
</dbReference>
<keyword evidence="4" id="KW-1003">Cell membrane</keyword>
<comment type="caution">
    <text evidence="10">The sequence shown here is derived from an EMBL/GenBank/DDBJ whole genome shotgun (WGS) entry which is preliminary data.</text>
</comment>
<dbReference type="RefSeq" id="WP_148296510.1">
    <property type="nucleotide sequence ID" value="NZ_BAUU01000020.1"/>
</dbReference>
<dbReference type="OrthoDB" id="9784332at2"/>
<keyword evidence="7" id="KW-1278">Translocase</keyword>
<dbReference type="SUPFAM" id="SSF52540">
    <property type="entry name" value="P-loop containing nucleoside triphosphate hydrolases"/>
    <property type="match status" value="1"/>
</dbReference>
<dbReference type="Gene3D" id="3.40.50.300">
    <property type="entry name" value="P-loop containing nucleotide triphosphate hydrolases"/>
    <property type="match status" value="1"/>
</dbReference>
<dbReference type="GO" id="GO:0015087">
    <property type="term" value="F:cobalt ion transmembrane transporter activity"/>
    <property type="evidence" value="ECO:0007669"/>
    <property type="project" value="UniProtKB-ARBA"/>
</dbReference>
<protein>
    <submittedName>
        <fullName evidence="10">ATPase component of general energizing module of ECF transporters</fullName>
    </submittedName>
</protein>
<accession>W4QHE3</accession>
<dbReference type="FunFam" id="3.40.50.300:FF:000224">
    <property type="entry name" value="Energy-coupling factor transporter ATP-binding protein EcfA"/>
    <property type="match status" value="1"/>
</dbReference>
<dbReference type="InterPro" id="IPR050095">
    <property type="entry name" value="ECF_ABC_transporter_ATP-bd"/>
</dbReference>
<evidence type="ECO:0000256" key="5">
    <source>
        <dbReference type="ARBA" id="ARBA00022741"/>
    </source>
</evidence>
<dbReference type="EMBL" id="BAUU01000020">
    <property type="protein sequence ID" value="GAE31520.1"/>
    <property type="molecule type" value="Genomic_DNA"/>
</dbReference>
<dbReference type="NCBIfam" id="TIGR04520">
    <property type="entry name" value="ECF_ATPase_1"/>
    <property type="match status" value="1"/>
</dbReference>
<dbReference type="InterPro" id="IPR003593">
    <property type="entry name" value="AAA+_ATPase"/>
</dbReference>
<dbReference type="Pfam" id="PF00005">
    <property type="entry name" value="ABC_tran"/>
    <property type="match status" value="1"/>
</dbReference>
<dbReference type="PANTHER" id="PTHR43553">
    <property type="entry name" value="HEAVY METAL TRANSPORTER"/>
    <property type="match status" value="1"/>
</dbReference>
<dbReference type="InterPro" id="IPR017871">
    <property type="entry name" value="ABC_transporter-like_CS"/>
</dbReference>
<dbReference type="GO" id="GO:0042626">
    <property type="term" value="F:ATPase-coupled transmembrane transporter activity"/>
    <property type="evidence" value="ECO:0007669"/>
    <property type="project" value="TreeGrafter"/>
</dbReference>
<evidence type="ECO:0000313" key="10">
    <source>
        <dbReference type="EMBL" id="GAE31520.1"/>
    </source>
</evidence>
<dbReference type="PROSITE" id="PS50893">
    <property type="entry name" value="ABC_TRANSPORTER_2"/>
    <property type="match status" value="1"/>
</dbReference>
<dbReference type="Proteomes" id="UP000018895">
    <property type="component" value="Unassembled WGS sequence"/>
</dbReference>
<evidence type="ECO:0000256" key="7">
    <source>
        <dbReference type="ARBA" id="ARBA00022967"/>
    </source>
</evidence>
<dbReference type="PANTHER" id="PTHR43553:SF24">
    <property type="entry name" value="ENERGY-COUPLING FACTOR TRANSPORTER ATP-BINDING PROTEIN ECFA1"/>
    <property type="match status" value="1"/>
</dbReference>
<dbReference type="InterPro" id="IPR027417">
    <property type="entry name" value="P-loop_NTPase"/>
</dbReference>
<keyword evidence="3" id="KW-0813">Transport</keyword>
<evidence type="ECO:0000259" key="9">
    <source>
        <dbReference type="PROSITE" id="PS50893"/>
    </source>
</evidence>
<reference evidence="10" key="1">
    <citation type="journal article" date="2014" name="Genome Announc.">
        <title>Draft Genome Sequences of Three Alkaliphilic Bacillus Strains, Bacillus wakoensis JCM 9140T, Bacillus akibai JCM 9157T, and Bacillus hemicellulosilyticus JCM 9152T.</title>
        <authorList>
            <person name="Yuki M."/>
            <person name="Oshima K."/>
            <person name="Suda W."/>
            <person name="Oshida Y."/>
            <person name="Kitamura K."/>
            <person name="Iida T."/>
            <person name="Hattori M."/>
            <person name="Ohkuma M."/>
        </authorList>
    </citation>
    <scope>NUCLEOTIDE SEQUENCE [LARGE SCALE GENOMIC DNA]</scope>
    <source>
        <strain evidence="10">JCM 9152</strain>
    </source>
</reference>
<keyword evidence="5" id="KW-0547">Nucleotide-binding</keyword>
<dbReference type="GO" id="GO:0005524">
    <property type="term" value="F:ATP binding"/>
    <property type="evidence" value="ECO:0007669"/>
    <property type="project" value="UniProtKB-KW"/>
</dbReference>
<evidence type="ECO:0000256" key="1">
    <source>
        <dbReference type="ARBA" id="ARBA00004202"/>
    </source>
</evidence>
<dbReference type="InterPro" id="IPR030947">
    <property type="entry name" value="EcfA_1"/>
</dbReference>
<gene>
    <name evidence="10" type="ORF">JCM9152_2993</name>
</gene>
<evidence type="ECO:0000256" key="8">
    <source>
        <dbReference type="ARBA" id="ARBA00023136"/>
    </source>
</evidence>
<dbReference type="SMART" id="SM00382">
    <property type="entry name" value="AAA"/>
    <property type="match status" value="1"/>
</dbReference>